<gene>
    <name evidence="4" type="ORF">B0T16DRAFT_322059</name>
</gene>
<feature type="domain" description="Zn(2)-C6 fungal-type" evidence="3">
    <location>
        <begin position="10"/>
        <end position="44"/>
    </location>
</feature>
<evidence type="ECO:0000313" key="4">
    <source>
        <dbReference type="EMBL" id="KAK0652724.1"/>
    </source>
</evidence>
<evidence type="ECO:0000259" key="3">
    <source>
        <dbReference type="PROSITE" id="PS50048"/>
    </source>
</evidence>
<evidence type="ECO:0000256" key="1">
    <source>
        <dbReference type="ARBA" id="ARBA00023242"/>
    </source>
</evidence>
<dbReference type="CDD" id="cd00067">
    <property type="entry name" value="GAL4"/>
    <property type="match status" value="1"/>
</dbReference>
<dbReference type="PROSITE" id="PS50048">
    <property type="entry name" value="ZN2_CY6_FUNGAL_2"/>
    <property type="match status" value="1"/>
</dbReference>
<dbReference type="Proteomes" id="UP001174936">
    <property type="component" value="Unassembled WGS sequence"/>
</dbReference>
<dbReference type="AlphaFoldDB" id="A0AA39YHI6"/>
<proteinExistence type="predicted"/>
<dbReference type="GO" id="GO:0008270">
    <property type="term" value="F:zinc ion binding"/>
    <property type="evidence" value="ECO:0007669"/>
    <property type="project" value="InterPro"/>
</dbReference>
<evidence type="ECO:0000313" key="5">
    <source>
        <dbReference type="Proteomes" id="UP001174936"/>
    </source>
</evidence>
<evidence type="ECO:0000256" key="2">
    <source>
        <dbReference type="SAM" id="MobiDB-lite"/>
    </source>
</evidence>
<dbReference type="EMBL" id="JAULSV010000002">
    <property type="protein sequence ID" value="KAK0652724.1"/>
    <property type="molecule type" value="Genomic_DNA"/>
</dbReference>
<dbReference type="Gene3D" id="4.10.240.10">
    <property type="entry name" value="Zn(2)-C6 fungal-type DNA-binding domain"/>
    <property type="match status" value="1"/>
</dbReference>
<organism evidence="4 5">
    <name type="scientific">Cercophora newfieldiana</name>
    <dbReference type="NCBI Taxonomy" id="92897"/>
    <lineage>
        <taxon>Eukaryota</taxon>
        <taxon>Fungi</taxon>
        <taxon>Dikarya</taxon>
        <taxon>Ascomycota</taxon>
        <taxon>Pezizomycotina</taxon>
        <taxon>Sordariomycetes</taxon>
        <taxon>Sordariomycetidae</taxon>
        <taxon>Sordariales</taxon>
        <taxon>Lasiosphaeriaceae</taxon>
        <taxon>Cercophora</taxon>
    </lineage>
</organism>
<name>A0AA39YHI6_9PEZI</name>
<dbReference type="GO" id="GO:0000981">
    <property type="term" value="F:DNA-binding transcription factor activity, RNA polymerase II-specific"/>
    <property type="evidence" value="ECO:0007669"/>
    <property type="project" value="InterPro"/>
</dbReference>
<sequence>MLKATARRSACDQCRAKRVQCIRTPGSTTAPCARCSHIGALCVTGAPGHPGRPRKHRPRQVDNDGDSTPSSSPASGIVAVSGYAVSRSVEHSTRDSQLDLDPLLHDQSQPGPGSAPPDLDQSPGPDQENILALVDHQLQLSTSLQSRDSTAWPDAQTCIDPLLLDLWEDILPPPNPPPLVSTRSGAASALVRFREEVDQRIAAVDAYYSDPFKVIQGCKEEMAEGAPAPEAENPAALLLTTTNEFIDIIRGLTGLTINTELVLLVLSSYLSLMRLYDNMFHCIYHCICQMPSDALKSVRVKSVLRVGGISTLQDMSLKTYATGILDAVQAQVRTLEQCMGVPTEYCLSSEAKATSGMFFQADRAQLFHTVMAQEDVKPRRGSKSYVESIRVSIQDSVGFLEWMASS</sequence>
<dbReference type="PROSITE" id="PS00463">
    <property type="entry name" value="ZN2_CY6_FUNGAL_1"/>
    <property type="match status" value="1"/>
</dbReference>
<keyword evidence="1" id="KW-0539">Nucleus</keyword>
<dbReference type="InterPro" id="IPR036864">
    <property type="entry name" value="Zn2-C6_fun-type_DNA-bd_sf"/>
</dbReference>
<dbReference type="InterPro" id="IPR001138">
    <property type="entry name" value="Zn2Cys6_DnaBD"/>
</dbReference>
<accession>A0AA39YHI6</accession>
<reference evidence="4" key="1">
    <citation type="submission" date="2023-06" db="EMBL/GenBank/DDBJ databases">
        <title>Genome-scale phylogeny and comparative genomics of the fungal order Sordariales.</title>
        <authorList>
            <consortium name="Lawrence Berkeley National Laboratory"/>
            <person name="Hensen N."/>
            <person name="Bonometti L."/>
            <person name="Westerberg I."/>
            <person name="Brannstrom I.O."/>
            <person name="Guillou S."/>
            <person name="Cros-Aarteil S."/>
            <person name="Calhoun S."/>
            <person name="Haridas S."/>
            <person name="Kuo A."/>
            <person name="Mondo S."/>
            <person name="Pangilinan J."/>
            <person name="Riley R."/>
            <person name="Labutti K."/>
            <person name="Andreopoulos B."/>
            <person name="Lipzen A."/>
            <person name="Chen C."/>
            <person name="Yanf M."/>
            <person name="Daum C."/>
            <person name="Ng V."/>
            <person name="Clum A."/>
            <person name="Steindorff A."/>
            <person name="Ohm R."/>
            <person name="Martin F."/>
            <person name="Silar P."/>
            <person name="Natvig D."/>
            <person name="Lalanne C."/>
            <person name="Gautier V."/>
            <person name="Ament-Velasquez S.L."/>
            <person name="Kruys A."/>
            <person name="Hutchinson M.I."/>
            <person name="Powell A.J."/>
            <person name="Barry K."/>
            <person name="Miller A.N."/>
            <person name="Grigoriev I.V."/>
            <person name="Debuchy R."/>
            <person name="Gladieux P."/>
            <person name="Thoren M.H."/>
            <person name="Johannesson H."/>
        </authorList>
    </citation>
    <scope>NUCLEOTIDE SEQUENCE</scope>
    <source>
        <strain evidence="4">SMH2532-1</strain>
    </source>
</reference>
<comment type="caution">
    <text evidence="4">The sequence shown here is derived from an EMBL/GenBank/DDBJ whole genome shotgun (WGS) entry which is preliminary data.</text>
</comment>
<dbReference type="SUPFAM" id="SSF57701">
    <property type="entry name" value="Zn2/Cys6 DNA-binding domain"/>
    <property type="match status" value="1"/>
</dbReference>
<feature type="region of interest" description="Disordered" evidence="2">
    <location>
        <begin position="45"/>
        <end position="127"/>
    </location>
</feature>
<keyword evidence="5" id="KW-1185">Reference proteome</keyword>
<protein>
    <recommendedName>
        <fullName evidence="3">Zn(2)-C6 fungal-type domain-containing protein</fullName>
    </recommendedName>
</protein>
<feature type="compositionally biased region" description="Basic and acidic residues" evidence="2">
    <location>
        <begin position="88"/>
        <end position="97"/>
    </location>
</feature>
<dbReference type="Pfam" id="PF00172">
    <property type="entry name" value="Zn_clus"/>
    <property type="match status" value="1"/>
</dbReference>